<dbReference type="CDD" id="cd05233">
    <property type="entry name" value="SDR_c"/>
    <property type="match status" value="1"/>
</dbReference>
<reference evidence="4" key="1">
    <citation type="journal article" date="2011" name="MBio">
        <title>Novel metabolic attributes of the genus Cyanothece, comprising a group of unicellular nitrogen-fixing Cyanobacteria.</title>
        <authorList>
            <person name="Bandyopadhyay A."/>
            <person name="Elvitigala T."/>
            <person name="Welsh E."/>
            <person name="Stockel J."/>
            <person name="Liberton M."/>
            <person name="Min H."/>
            <person name="Sherman L.A."/>
            <person name="Pakrasi H.B."/>
        </authorList>
    </citation>
    <scope>NUCLEOTIDE SEQUENCE [LARGE SCALE GENOMIC DNA]</scope>
    <source>
        <strain evidence="4">PCC 8801</strain>
    </source>
</reference>
<accession>B7JUT3</accession>
<dbReference type="OrthoDB" id="9803333at2"/>
<dbReference type="AlphaFoldDB" id="B7JUT3"/>
<keyword evidence="2" id="KW-0560">Oxidoreductase</keyword>
<evidence type="ECO:0000313" key="4">
    <source>
        <dbReference type="Proteomes" id="UP000008204"/>
    </source>
</evidence>
<dbReference type="EMBL" id="CP001287">
    <property type="protein sequence ID" value="ACK65627.1"/>
    <property type="molecule type" value="Genomic_DNA"/>
</dbReference>
<dbReference type="PANTHER" id="PTHR24321">
    <property type="entry name" value="DEHYDROGENASES, SHORT CHAIN"/>
    <property type="match status" value="1"/>
</dbReference>
<evidence type="ECO:0000313" key="3">
    <source>
        <dbReference type="EMBL" id="ACK65627.1"/>
    </source>
</evidence>
<dbReference type="Proteomes" id="UP000008204">
    <property type="component" value="Chromosome"/>
</dbReference>
<dbReference type="NCBIfam" id="NF005559">
    <property type="entry name" value="PRK07231.1"/>
    <property type="match status" value="1"/>
</dbReference>
<dbReference type="NCBIfam" id="NF004818">
    <property type="entry name" value="PRK06172.1"/>
    <property type="match status" value="1"/>
</dbReference>
<comment type="similarity">
    <text evidence="1">Belongs to the short-chain dehydrogenases/reductases (SDR) family.</text>
</comment>
<dbReference type="KEGG" id="cyp:PCC8801_1575"/>
<dbReference type="PANTHER" id="PTHR24321:SF11">
    <property type="entry name" value="BLR0893 PROTEIN"/>
    <property type="match status" value="1"/>
</dbReference>
<name>B7JUT3_RIPO1</name>
<dbReference type="PRINTS" id="PR00081">
    <property type="entry name" value="GDHRDH"/>
</dbReference>
<dbReference type="HOGENOM" id="CLU_010194_1_0_3"/>
<protein>
    <submittedName>
        <fullName evidence="3">Short-chain dehydrogenase/reductase SDR</fullName>
    </submittedName>
</protein>
<dbReference type="InterPro" id="IPR002347">
    <property type="entry name" value="SDR_fam"/>
</dbReference>
<dbReference type="Gene3D" id="3.40.50.720">
    <property type="entry name" value="NAD(P)-binding Rossmann-like Domain"/>
    <property type="match status" value="1"/>
</dbReference>
<dbReference type="PRINTS" id="PR00080">
    <property type="entry name" value="SDRFAMILY"/>
</dbReference>
<dbReference type="InterPro" id="IPR036291">
    <property type="entry name" value="NAD(P)-bd_dom_sf"/>
</dbReference>
<proteinExistence type="inferred from homology"/>
<dbReference type="Pfam" id="PF13561">
    <property type="entry name" value="adh_short_C2"/>
    <property type="match status" value="1"/>
</dbReference>
<dbReference type="eggNOG" id="COG1028">
    <property type="taxonomic scope" value="Bacteria"/>
</dbReference>
<dbReference type="SUPFAM" id="SSF51735">
    <property type="entry name" value="NAD(P)-binding Rossmann-fold domains"/>
    <property type="match status" value="1"/>
</dbReference>
<evidence type="ECO:0000256" key="1">
    <source>
        <dbReference type="ARBA" id="ARBA00006484"/>
    </source>
</evidence>
<dbReference type="RefSeq" id="WP_012594900.1">
    <property type="nucleotide sequence ID" value="NC_011726.1"/>
</dbReference>
<organism evidence="3 4">
    <name type="scientific">Rippkaea orientalis (strain PCC 8801 / RF-1)</name>
    <name type="common">Cyanothece sp. (strain PCC 8801)</name>
    <dbReference type="NCBI Taxonomy" id="41431"/>
    <lineage>
        <taxon>Bacteria</taxon>
        <taxon>Bacillati</taxon>
        <taxon>Cyanobacteriota</taxon>
        <taxon>Cyanophyceae</taxon>
        <taxon>Oscillatoriophycideae</taxon>
        <taxon>Chroococcales</taxon>
        <taxon>Aphanothecaceae</taxon>
        <taxon>Rippkaea</taxon>
        <taxon>Rippkaea orientalis</taxon>
    </lineage>
</organism>
<evidence type="ECO:0000256" key="2">
    <source>
        <dbReference type="ARBA" id="ARBA00023002"/>
    </source>
</evidence>
<keyword evidence="4" id="KW-1185">Reference proteome</keyword>
<dbReference type="STRING" id="41431.PCC8801_1575"/>
<sequence>MKDFENKVALVTGGTSGIGRATAIAFAKEGAKVIVASRRHKEGEETVRLIKEIGGEAEFIATDVTQEEAVKQLIAQTVAIYGRIDCAFNNAGVGIGNPIIEETAENYDKVFNVNVKGVFLCLKYEIAQMLQQGQGSIVNCASILGLVGLSNVSLYVASKHAVLGLTKTAALEVAKSNIRVNSVAPGVIKTEMAEPFFEVPFFKEFIGKHPMGRVGTPEEVANAVVFLCSDKASFITGENIAIDGGFMAQ</sequence>
<dbReference type="GO" id="GO:0016491">
    <property type="term" value="F:oxidoreductase activity"/>
    <property type="evidence" value="ECO:0007669"/>
    <property type="project" value="UniProtKB-KW"/>
</dbReference>
<gene>
    <name evidence="3" type="ordered locus">PCC8801_1575</name>
</gene>
<dbReference type="FunFam" id="3.40.50.720:FF:000084">
    <property type="entry name" value="Short-chain dehydrogenase reductase"/>
    <property type="match status" value="1"/>
</dbReference>
<dbReference type="InterPro" id="IPR020904">
    <property type="entry name" value="Sc_DH/Rdtase_CS"/>
</dbReference>
<dbReference type="PROSITE" id="PS00061">
    <property type="entry name" value="ADH_SHORT"/>
    <property type="match status" value="1"/>
</dbReference>